<organism evidence="1 2">
    <name type="scientific">Ustilago bromivora</name>
    <dbReference type="NCBI Taxonomy" id="307758"/>
    <lineage>
        <taxon>Eukaryota</taxon>
        <taxon>Fungi</taxon>
        <taxon>Dikarya</taxon>
        <taxon>Basidiomycota</taxon>
        <taxon>Ustilaginomycotina</taxon>
        <taxon>Ustilaginomycetes</taxon>
        <taxon>Ustilaginales</taxon>
        <taxon>Ustilaginaceae</taxon>
        <taxon>Ustilago</taxon>
    </lineage>
</organism>
<proteinExistence type="predicted"/>
<evidence type="ECO:0000313" key="1">
    <source>
        <dbReference type="EMBL" id="SAM83893.1"/>
    </source>
</evidence>
<evidence type="ECO:0000313" key="2">
    <source>
        <dbReference type="Proteomes" id="UP000179920"/>
    </source>
</evidence>
<accession>A0A1K0HGV2</accession>
<name>A0A1K0HGV2_9BASI</name>
<dbReference type="Proteomes" id="UP000179920">
    <property type="component" value="Chromosome XII"/>
</dbReference>
<protein>
    <submittedName>
        <fullName evidence="1">Uncharacterized protein</fullName>
    </submittedName>
</protein>
<dbReference type="AlphaFoldDB" id="A0A1K0HGV2"/>
<gene>
    <name evidence="1" type="ORF">UBRO_21078</name>
</gene>
<sequence length="111" mass="12386">MECSRQSAKTYQNSTIWLLSIKTYRTGLTQLIPLRTTGNTQSGFRHATAYSSNGRGGREKMLVKMLWTSSLGCAPFLCTSYSHSTKMTTFRDDCQRLCTRNPKSAGKACSD</sequence>
<dbReference type="EMBL" id="LT558128">
    <property type="protein sequence ID" value="SAM83893.1"/>
    <property type="molecule type" value="Genomic_DNA"/>
</dbReference>
<reference evidence="2" key="1">
    <citation type="submission" date="2016-04" db="EMBL/GenBank/DDBJ databases">
        <authorList>
            <person name="Guldener U."/>
            <person name="Guldener U."/>
        </authorList>
    </citation>
    <scope>NUCLEOTIDE SEQUENCE [LARGE SCALE GENOMIC DNA]</scope>
    <source>
        <strain evidence="2">UB2112</strain>
    </source>
</reference>